<protein>
    <submittedName>
        <fullName evidence="1">Apoptosis-inducing factor 1</fullName>
    </submittedName>
</protein>
<sequence>MPKTCVPVLQKTQSDENYVEGIVCKTDEIRENEMKSLDLGEGKILLVKQNGKLSAIGAKCTHYGAPLSTGALGNGRVRCPWHGACFNITTGDIEDFPGLDSLPCYQVLVEGNNVKVRARKADLETNKRTKSMCKAAKPINETFVILGAGPSGATCAETLRQEGFTGRLVVVAKEKALPYDRVKVTKSMDAELSKIEFRTEGFYKENGIEMLRAVSATSIDSNNNTVSLSNGSTINYNKLYIATGGAAKKAPIPGADLKNVMVMRNFDDSAYVQSQLTPDTTLVVLGGSYIAMESAAYCVNKVKKVTVVMHGEVPFKPLLGARVGAAFKKLFEEKGVHFVTNSGITKCIDNGAGSIGSVELSDGTTINADLCIMGIGSTLYTEFVKSSGVEVRPDGSIEVDEYMRTNVPNVFAGGDLAYAPVWSYHNKKSVIGHYPLAHMHGKIAALNMLDKNQPLRAVPFFWTMLFGKGIRYAGHGRYDDIMYTGDVEALKFIAYYLDGDEVVAVASCQMDPNVSIFAEILAQGKKLTRSDLTGTDLLDWTKKVKA</sequence>
<dbReference type="EMBL" id="CM043023">
    <property type="protein sequence ID" value="KAI4454325.1"/>
    <property type="molecule type" value="Genomic_DNA"/>
</dbReference>
<accession>A0ACB9SQ90</accession>
<keyword evidence="2" id="KW-1185">Reference proteome</keyword>
<dbReference type="Proteomes" id="UP001056778">
    <property type="component" value="Chromosome 9"/>
</dbReference>
<name>A0ACB9SQ90_HOLOL</name>
<organism evidence="1 2">
    <name type="scientific">Holotrichia oblita</name>
    <name type="common">Chafer beetle</name>
    <dbReference type="NCBI Taxonomy" id="644536"/>
    <lineage>
        <taxon>Eukaryota</taxon>
        <taxon>Metazoa</taxon>
        <taxon>Ecdysozoa</taxon>
        <taxon>Arthropoda</taxon>
        <taxon>Hexapoda</taxon>
        <taxon>Insecta</taxon>
        <taxon>Pterygota</taxon>
        <taxon>Neoptera</taxon>
        <taxon>Endopterygota</taxon>
        <taxon>Coleoptera</taxon>
        <taxon>Polyphaga</taxon>
        <taxon>Scarabaeiformia</taxon>
        <taxon>Scarabaeidae</taxon>
        <taxon>Melolonthinae</taxon>
        <taxon>Holotrichia</taxon>
    </lineage>
</organism>
<evidence type="ECO:0000313" key="1">
    <source>
        <dbReference type="EMBL" id="KAI4454325.1"/>
    </source>
</evidence>
<gene>
    <name evidence="1" type="ORF">MML48_9g00020430</name>
</gene>
<comment type="caution">
    <text evidence="1">The sequence shown here is derived from an EMBL/GenBank/DDBJ whole genome shotgun (WGS) entry which is preliminary data.</text>
</comment>
<evidence type="ECO:0000313" key="2">
    <source>
        <dbReference type="Proteomes" id="UP001056778"/>
    </source>
</evidence>
<proteinExistence type="predicted"/>
<reference evidence="1" key="1">
    <citation type="submission" date="2022-04" db="EMBL/GenBank/DDBJ databases">
        <title>Chromosome-scale genome assembly of Holotrichia oblita Faldermann.</title>
        <authorList>
            <person name="Rongchong L."/>
        </authorList>
    </citation>
    <scope>NUCLEOTIDE SEQUENCE</scope>
    <source>
        <strain evidence="1">81SQS9</strain>
    </source>
</reference>